<proteinExistence type="predicted"/>
<accession>A0A1H8U0X8</accession>
<evidence type="ECO:0000313" key="1">
    <source>
        <dbReference type="EMBL" id="SEO96765.1"/>
    </source>
</evidence>
<reference evidence="1 2" key="1">
    <citation type="submission" date="2016-10" db="EMBL/GenBank/DDBJ databases">
        <authorList>
            <person name="de Groot N.N."/>
        </authorList>
    </citation>
    <scope>NUCLEOTIDE SEQUENCE [LARGE SCALE GENOMIC DNA]</scope>
    <source>
        <strain evidence="1 2">CGMCC 1.10434</strain>
    </source>
</reference>
<keyword evidence="2" id="KW-1185">Reference proteome</keyword>
<organism evidence="1 2">
    <name type="scientific">Amphibacillus marinus</name>
    <dbReference type="NCBI Taxonomy" id="872970"/>
    <lineage>
        <taxon>Bacteria</taxon>
        <taxon>Bacillati</taxon>
        <taxon>Bacillota</taxon>
        <taxon>Bacilli</taxon>
        <taxon>Bacillales</taxon>
        <taxon>Bacillaceae</taxon>
        <taxon>Amphibacillus</taxon>
    </lineage>
</organism>
<dbReference type="OrthoDB" id="2339820at2"/>
<dbReference type="AlphaFoldDB" id="A0A1H8U0X8"/>
<sequence>MNFDKKVDEKYLDYRSQVLKYTNQDMNLLLENENQVYIAVFDIPIKSNIIGIQTQTLALVFGLNTHLYSGSGSKLTKLEHYSKVMKAMQSLLLSCSQVLPFMKLTNNFDFYNSKHVRVYLKTERGVYFKELSKKDKIDNFLQNMMNYVLDEITKTGALKK</sequence>
<dbReference type="Proteomes" id="UP000199300">
    <property type="component" value="Unassembled WGS sequence"/>
</dbReference>
<dbReference type="EMBL" id="FODJ01000026">
    <property type="protein sequence ID" value="SEO96765.1"/>
    <property type="molecule type" value="Genomic_DNA"/>
</dbReference>
<name>A0A1H8U0X8_9BACI</name>
<dbReference type="RefSeq" id="WP_091500435.1">
    <property type="nucleotide sequence ID" value="NZ_FODJ01000026.1"/>
</dbReference>
<gene>
    <name evidence="1" type="ORF">SAMN04488134_1261</name>
</gene>
<protein>
    <submittedName>
        <fullName evidence="1">Uncharacterized protein</fullName>
    </submittedName>
</protein>
<dbReference type="STRING" id="872970.SAMN04488134_1261"/>
<evidence type="ECO:0000313" key="2">
    <source>
        <dbReference type="Proteomes" id="UP000199300"/>
    </source>
</evidence>